<dbReference type="PANTHER" id="PTHR43479:SF11">
    <property type="entry name" value="ACREF_ENVCD OPERON REPRESSOR-RELATED"/>
    <property type="match status" value="1"/>
</dbReference>
<protein>
    <submittedName>
        <fullName evidence="5">TetR family transcriptional regulator</fullName>
    </submittedName>
    <submittedName>
        <fullName evidence="6">TetR/AcrR family transcriptional regulator</fullName>
    </submittedName>
    <submittedName>
        <fullName evidence="4">Transcriptional regulator BetI</fullName>
    </submittedName>
</protein>
<comment type="caution">
    <text evidence="4">The sequence shown here is derived from an EMBL/GenBank/DDBJ whole genome shotgun (WGS) entry which is preliminary data.</text>
</comment>
<dbReference type="Proteomes" id="UP000193588">
    <property type="component" value="Unassembled WGS sequence"/>
</dbReference>
<evidence type="ECO:0000313" key="7">
    <source>
        <dbReference type="Proteomes" id="UP000032287"/>
    </source>
</evidence>
<dbReference type="AlphaFoldDB" id="A0A0D1KIV4"/>
<evidence type="ECO:0000313" key="8">
    <source>
        <dbReference type="Proteomes" id="UP000193588"/>
    </source>
</evidence>
<dbReference type="KEGG" id="wcb:AO080_08535"/>
<dbReference type="InterPro" id="IPR001647">
    <property type="entry name" value="HTH_TetR"/>
</dbReference>
<keyword evidence="7" id="KW-1185">Reference proteome</keyword>
<sequence>MRTRDSNKIKALEDATYDLVEEAGIANFSINKLAKRAGVSVATAYIYYANKADLLGQLFEKVQTLLVGSIAVPDDDQTPQEQFEVVMRAYAQTFEQHPKQVAFMATLVANPEFLPTEIQGEGSLLGPAMLTVIKRAYQQQLLMTANVDIIVAQSLQPMQWLLQSRLRNGLTVSNDELTELIALASRALFK</sequence>
<gene>
    <name evidence="5" type="ORF">B9D04_04765</name>
    <name evidence="6" type="ORF">FO435_05700</name>
    <name evidence="4" type="ORF">QX99_01670</name>
</gene>
<evidence type="ECO:0000313" key="4">
    <source>
        <dbReference type="EMBL" id="KIU19653.1"/>
    </source>
</evidence>
<reference evidence="6 9" key="3">
    <citation type="submission" date="2019-07" db="EMBL/GenBank/DDBJ databases">
        <title>Genome sequence of Weissella cibaria GK1.</title>
        <authorList>
            <person name="Choi H.-J."/>
        </authorList>
    </citation>
    <scope>NUCLEOTIDE SEQUENCE [LARGE SCALE GENOMIC DNA]</scope>
    <source>
        <strain evidence="6 9">GK1</strain>
    </source>
</reference>
<feature type="domain" description="HTH tetR-type" evidence="3">
    <location>
        <begin position="6"/>
        <end position="66"/>
    </location>
</feature>
<accession>A0A0D1KIV4</accession>
<dbReference type="InterPro" id="IPR009057">
    <property type="entry name" value="Homeodomain-like_sf"/>
</dbReference>
<dbReference type="EMBL" id="NDXJ01000005">
    <property type="protein sequence ID" value="OSP89833.1"/>
    <property type="molecule type" value="Genomic_DNA"/>
</dbReference>
<dbReference type="PRINTS" id="PR00455">
    <property type="entry name" value="HTHTETR"/>
</dbReference>
<name>A0A0D1KIV4_9LACO</name>
<evidence type="ECO:0000313" key="5">
    <source>
        <dbReference type="EMBL" id="OSP89833.1"/>
    </source>
</evidence>
<dbReference type="Gene3D" id="1.10.357.10">
    <property type="entry name" value="Tetracycline Repressor, domain 2"/>
    <property type="match status" value="1"/>
</dbReference>
<dbReference type="PANTHER" id="PTHR43479">
    <property type="entry name" value="ACREF/ENVCD OPERON REPRESSOR-RELATED"/>
    <property type="match status" value="1"/>
</dbReference>
<dbReference type="RefSeq" id="WP_010371619.1">
    <property type="nucleotide sequence ID" value="NZ_BJEF01000002.1"/>
</dbReference>
<reference evidence="5 8" key="2">
    <citation type="submission" date="2017-04" db="EMBL/GenBank/DDBJ databases">
        <title>The genome sequence of Weissella cibaria isolated from wild Drosophila.</title>
        <authorList>
            <person name="Ricks N.J."/>
            <person name="Carroll C."/>
            <person name="Walters A."/>
            <person name="Newell P.D."/>
            <person name="Chaston J.M."/>
        </authorList>
    </citation>
    <scope>NUCLEOTIDE SEQUENCE [LARGE SCALE GENOMIC DNA]</scope>
    <source>
        <strain evidence="5 8">DmW_103</strain>
    </source>
</reference>
<dbReference type="Pfam" id="PF00440">
    <property type="entry name" value="TetR_N"/>
    <property type="match status" value="1"/>
</dbReference>
<evidence type="ECO:0000259" key="3">
    <source>
        <dbReference type="PROSITE" id="PS50977"/>
    </source>
</evidence>
<evidence type="ECO:0000313" key="9">
    <source>
        <dbReference type="Proteomes" id="UP000320012"/>
    </source>
</evidence>
<dbReference type="STRING" id="137591.AO080_08535"/>
<dbReference type="PROSITE" id="PS50977">
    <property type="entry name" value="HTH_TETR_2"/>
    <property type="match status" value="1"/>
</dbReference>
<dbReference type="eggNOG" id="COG1309">
    <property type="taxonomic scope" value="Bacteria"/>
</dbReference>
<dbReference type="OrthoDB" id="6430772at2"/>
<dbReference type="GeneID" id="66962462"/>
<dbReference type="Proteomes" id="UP000320012">
    <property type="component" value="Unassembled WGS sequence"/>
</dbReference>
<evidence type="ECO:0000256" key="2">
    <source>
        <dbReference type="PROSITE-ProRule" id="PRU00335"/>
    </source>
</evidence>
<dbReference type="SUPFAM" id="SSF46689">
    <property type="entry name" value="Homeodomain-like"/>
    <property type="match status" value="1"/>
</dbReference>
<dbReference type="GO" id="GO:0003677">
    <property type="term" value="F:DNA binding"/>
    <property type="evidence" value="ECO:0007669"/>
    <property type="project" value="UniProtKB-UniRule"/>
</dbReference>
<organism evidence="4 7">
    <name type="scientific">Weissella cibaria</name>
    <dbReference type="NCBI Taxonomy" id="137591"/>
    <lineage>
        <taxon>Bacteria</taxon>
        <taxon>Bacillati</taxon>
        <taxon>Bacillota</taxon>
        <taxon>Bacilli</taxon>
        <taxon>Lactobacillales</taxon>
        <taxon>Lactobacillaceae</taxon>
        <taxon>Weissella</taxon>
    </lineage>
</organism>
<dbReference type="Proteomes" id="UP000032287">
    <property type="component" value="Unassembled WGS sequence"/>
</dbReference>
<dbReference type="PATRIC" id="fig|137591.25.peg.1643"/>
<dbReference type="EMBL" id="VNHC01000002">
    <property type="protein sequence ID" value="TVV27410.1"/>
    <property type="molecule type" value="Genomic_DNA"/>
</dbReference>
<reference evidence="4 7" key="1">
    <citation type="journal article" date="2015" name="Microbiology (Mosc.)">
        <title>Genomics of the Weissella cibaria species with an examination of its metabolic traits.</title>
        <authorList>
            <person name="Lynch K.M."/>
            <person name="Lucid A."/>
            <person name="Arendt E.K."/>
            <person name="Sleator R.D."/>
            <person name="Lucey B."/>
            <person name="Coffey A."/>
        </authorList>
    </citation>
    <scope>NUCLEOTIDE SEQUENCE [LARGE SCALE GENOMIC DNA]</scope>
    <source>
        <strain evidence="4 7">MG1</strain>
    </source>
</reference>
<dbReference type="EMBL" id="JWHU01000034">
    <property type="protein sequence ID" value="KIU19653.1"/>
    <property type="molecule type" value="Genomic_DNA"/>
</dbReference>
<dbReference type="InterPro" id="IPR050624">
    <property type="entry name" value="HTH-type_Tx_Regulator"/>
</dbReference>
<feature type="DNA-binding region" description="H-T-H motif" evidence="2">
    <location>
        <begin position="29"/>
        <end position="48"/>
    </location>
</feature>
<evidence type="ECO:0000256" key="1">
    <source>
        <dbReference type="ARBA" id="ARBA00023125"/>
    </source>
</evidence>
<keyword evidence="1 2" id="KW-0238">DNA-binding</keyword>
<evidence type="ECO:0000313" key="6">
    <source>
        <dbReference type="EMBL" id="TVV27410.1"/>
    </source>
</evidence>
<proteinExistence type="predicted"/>